<dbReference type="Proteomes" id="UP000650511">
    <property type="component" value="Unassembled WGS sequence"/>
</dbReference>
<evidence type="ECO:0000313" key="3">
    <source>
        <dbReference type="Proteomes" id="UP000650511"/>
    </source>
</evidence>
<dbReference type="InterPro" id="IPR036390">
    <property type="entry name" value="WH_DNA-bd_sf"/>
</dbReference>
<protein>
    <recommendedName>
        <fullName evidence="1">DUF2087 domain-containing protein</fullName>
    </recommendedName>
</protein>
<proteinExistence type="predicted"/>
<keyword evidence="3" id="KW-1185">Reference proteome</keyword>
<evidence type="ECO:0000259" key="1">
    <source>
        <dbReference type="Pfam" id="PF09860"/>
    </source>
</evidence>
<dbReference type="SUPFAM" id="SSF46785">
    <property type="entry name" value="Winged helix' DNA-binding domain"/>
    <property type="match status" value="1"/>
</dbReference>
<sequence length="162" mass="18182">MVGAVALRWASADDLATSTGVRRRDVVRTLAPLVQAGLVTREGERYRLDEAAWRSVSQQLPQAAPPHPRIAFGMTSDEADVLGRFFTGQRLTEIPASWSKRLVVLERLALEFEPGRRYTEAEVNALLAPFHDDYASLRRHLVDEGLLDRDRGVFWRSGGRVV</sequence>
<organism evidence="2 3">
    <name type="scientific">Egicoccus halophilus</name>
    <dbReference type="NCBI Taxonomy" id="1670830"/>
    <lineage>
        <taxon>Bacteria</taxon>
        <taxon>Bacillati</taxon>
        <taxon>Actinomycetota</taxon>
        <taxon>Nitriliruptoria</taxon>
        <taxon>Egicoccales</taxon>
        <taxon>Egicoccaceae</taxon>
        <taxon>Egicoccus</taxon>
    </lineage>
</organism>
<feature type="domain" description="DUF2087" evidence="1">
    <location>
        <begin position="90"/>
        <end position="156"/>
    </location>
</feature>
<dbReference type="InterPro" id="IPR018656">
    <property type="entry name" value="DUF2087"/>
</dbReference>
<name>A0A8J3ADF6_9ACTN</name>
<comment type="caution">
    <text evidence="2">The sequence shown here is derived from an EMBL/GenBank/DDBJ whole genome shotgun (WGS) entry which is preliminary data.</text>
</comment>
<dbReference type="EMBL" id="BMHA01000016">
    <property type="protein sequence ID" value="GGI09563.1"/>
    <property type="molecule type" value="Genomic_DNA"/>
</dbReference>
<gene>
    <name evidence="2" type="ORF">GCM10011354_34700</name>
</gene>
<evidence type="ECO:0000313" key="2">
    <source>
        <dbReference type="EMBL" id="GGI09563.1"/>
    </source>
</evidence>
<dbReference type="AlphaFoldDB" id="A0A8J3ADF6"/>
<dbReference type="Gene3D" id="1.10.10.10">
    <property type="entry name" value="Winged helix-like DNA-binding domain superfamily/Winged helix DNA-binding domain"/>
    <property type="match status" value="1"/>
</dbReference>
<accession>A0A8J3ADF6</accession>
<dbReference type="Pfam" id="PF09860">
    <property type="entry name" value="DUF2087"/>
    <property type="match status" value="1"/>
</dbReference>
<reference evidence="2" key="2">
    <citation type="submission" date="2020-09" db="EMBL/GenBank/DDBJ databases">
        <authorList>
            <person name="Sun Q."/>
            <person name="Zhou Y."/>
        </authorList>
    </citation>
    <scope>NUCLEOTIDE SEQUENCE</scope>
    <source>
        <strain evidence="2">CGMCC 1.14988</strain>
    </source>
</reference>
<reference evidence="2" key="1">
    <citation type="journal article" date="2014" name="Int. J. Syst. Evol. Microbiol.">
        <title>Complete genome sequence of Corynebacterium casei LMG S-19264T (=DSM 44701T), isolated from a smear-ripened cheese.</title>
        <authorList>
            <consortium name="US DOE Joint Genome Institute (JGI-PGF)"/>
            <person name="Walter F."/>
            <person name="Albersmeier A."/>
            <person name="Kalinowski J."/>
            <person name="Ruckert C."/>
        </authorList>
    </citation>
    <scope>NUCLEOTIDE SEQUENCE</scope>
    <source>
        <strain evidence="2">CGMCC 1.14988</strain>
    </source>
</reference>
<dbReference type="InterPro" id="IPR036388">
    <property type="entry name" value="WH-like_DNA-bd_sf"/>
</dbReference>